<evidence type="ECO:0000256" key="2">
    <source>
        <dbReference type="SAM" id="Phobius"/>
    </source>
</evidence>
<feature type="region of interest" description="Disordered" evidence="1">
    <location>
        <begin position="580"/>
        <end position="637"/>
    </location>
</feature>
<gene>
    <name evidence="5" type="ORF">DFQ27_004151</name>
</gene>
<evidence type="ECO:0000313" key="6">
    <source>
        <dbReference type="Proteomes" id="UP000807716"/>
    </source>
</evidence>
<feature type="domain" description="Calcium channel YVC1-like C-terminal transmembrane" evidence="4">
    <location>
        <begin position="257"/>
        <end position="550"/>
    </location>
</feature>
<dbReference type="PANTHER" id="PTHR35859:SF1">
    <property type="entry name" value="NONSELECTIVE CATION CHANNEL PROTEIN"/>
    <property type="match status" value="1"/>
</dbReference>
<feature type="compositionally biased region" description="Polar residues" evidence="1">
    <location>
        <begin position="697"/>
        <end position="747"/>
    </location>
</feature>
<keyword evidence="2" id="KW-1133">Transmembrane helix</keyword>
<feature type="transmembrane region" description="Helical" evidence="2">
    <location>
        <begin position="304"/>
        <end position="331"/>
    </location>
</feature>
<feature type="domain" description="YVC1 N-terminal linker helical" evidence="3">
    <location>
        <begin position="50"/>
        <end position="208"/>
    </location>
</feature>
<evidence type="ECO:0000259" key="3">
    <source>
        <dbReference type="Pfam" id="PF23190"/>
    </source>
</evidence>
<keyword evidence="2" id="KW-0472">Membrane</keyword>
<comment type="caution">
    <text evidence="5">The sequence shown here is derived from an EMBL/GenBank/DDBJ whole genome shotgun (WGS) entry which is preliminary data.</text>
</comment>
<protein>
    <recommendedName>
        <fullName evidence="7">Ion transport domain-containing protein</fullName>
    </recommendedName>
</protein>
<feature type="compositionally biased region" description="Low complexity" evidence="1">
    <location>
        <begin position="673"/>
        <end position="696"/>
    </location>
</feature>
<dbReference type="InterPro" id="IPR056336">
    <property type="entry name" value="YVC1_C"/>
</dbReference>
<feature type="transmembrane region" description="Helical" evidence="2">
    <location>
        <begin position="443"/>
        <end position="463"/>
    </location>
</feature>
<dbReference type="PANTHER" id="PTHR35859">
    <property type="entry name" value="NONSELECTIVE CATION CHANNEL PROTEIN"/>
    <property type="match status" value="1"/>
</dbReference>
<dbReference type="InterPro" id="IPR052971">
    <property type="entry name" value="TRP_calcium_channel"/>
</dbReference>
<feature type="region of interest" description="Disordered" evidence="1">
    <location>
        <begin position="668"/>
        <end position="774"/>
    </location>
</feature>
<proteinExistence type="predicted"/>
<feature type="transmembrane region" description="Helical" evidence="2">
    <location>
        <begin position="343"/>
        <end position="363"/>
    </location>
</feature>
<dbReference type="EMBL" id="JAAAJB010000029">
    <property type="protein sequence ID" value="KAG0269288.1"/>
    <property type="molecule type" value="Genomic_DNA"/>
</dbReference>
<feature type="compositionally biased region" description="Polar residues" evidence="1">
    <location>
        <begin position="580"/>
        <end position="590"/>
    </location>
</feature>
<dbReference type="Proteomes" id="UP000807716">
    <property type="component" value="Unassembled WGS sequence"/>
</dbReference>
<organism evidence="5 6">
    <name type="scientific">Actinomortierella ambigua</name>
    <dbReference type="NCBI Taxonomy" id="1343610"/>
    <lineage>
        <taxon>Eukaryota</taxon>
        <taxon>Fungi</taxon>
        <taxon>Fungi incertae sedis</taxon>
        <taxon>Mucoromycota</taxon>
        <taxon>Mortierellomycotina</taxon>
        <taxon>Mortierellomycetes</taxon>
        <taxon>Mortierellales</taxon>
        <taxon>Mortierellaceae</taxon>
        <taxon>Actinomortierella</taxon>
    </lineage>
</organism>
<feature type="region of interest" description="Disordered" evidence="1">
    <location>
        <begin position="642"/>
        <end position="661"/>
    </location>
</feature>
<reference evidence="5" key="1">
    <citation type="journal article" date="2020" name="Fungal Divers.">
        <title>Resolving the Mortierellaceae phylogeny through synthesis of multi-gene phylogenetics and phylogenomics.</title>
        <authorList>
            <person name="Vandepol N."/>
            <person name="Liber J."/>
            <person name="Desiro A."/>
            <person name="Na H."/>
            <person name="Kennedy M."/>
            <person name="Barry K."/>
            <person name="Grigoriev I.V."/>
            <person name="Miller A.N."/>
            <person name="O'Donnell K."/>
            <person name="Stajich J.E."/>
            <person name="Bonito G."/>
        </authorList>
    </citation>
    <scope>NUCLEOTIDE SEQUENCE</scope>
    <source>
        <strain evidence="5">BC1065</strain>
    </source>
</reference>
<evidence type="ECO:0008006" key="7">
    <source>
        <dbReference type="Google" id="ProtNLM"/>
    </source>
</evidence>
<feature type="compositionally biased region" description="Polar residues" evidence="1">
    <location>
        <begin position="605"/>
        <end position="622"/>
    </location>
</feature>
<dbReference type="Pfam" id="PF23190">
    <property type="entry name" value="LHD_TRPY1"/>
    <property type="match status" value="1"/>
</dbReference>
<evidence type="ECO:0000259" key="4">
    <source>
        <dbReference type="Pfam" id="PF23317"/>
    </source>
</evidence>
<keyword evidence="6" id="KW-1185">Reference proteome</keyword>
<evidence type="ECO:0000256" key="1">
    <source>
        <dbReference type="SAM" id="MobiDB-lite"/>
    </source>
</evidence>
<dbReference type="OrthoDB" id="2373987at2759"/>
<sequence>MGATLSRSPVAFPLSDQAGDREDEALLEAAASLPHRDYGTTRPFQNAPTVTTLIKETRFCIINALDTSLTKDELGSLEIYLALLLPIVRTYREERHESAAVYCFLLNRWQFLKEAEQDLANARLNETRLLKAFSMRQLIEALTCDLAPIRKKDTRHRLLIPRMEGDASTEPMSALEVAIEGKAKHFLSNQLVQEVVNQLWLGNIVYFAQAIDEPESCINATQHELRAVTLYDNSDIRFCRLSRLRVPRYKTTFQFVSLATFVAVYTYVMVAKVTELNAMEVIMNVFAVSYGLDELTQLLDTGAGFYFVSVWNFLDLPLYCNFVIVLILRIVAAYNKSEDLENFAFDLLACNSTLLWPRLFAALDHYRFFGTMMVVLRQMLIDCALWIALSLIFYVGFLQAFYALHDNTQSYGEIAWLLLQVFLGSAFEGFEEADDLGTFGRPLMVFFVAVSAVFLYTLLISIFSQTFSEVSANAKEEFMFLFSLKVMEEVKSDEIYEFQPPFNIMAGIIIWPSQWIFGQYTVGRINRALLRFFYFPELVFIWVYEMVILRKQPQYLPTRPSARHGNSFPCAFYTGVESNSGGSTLQRTEIPTQQQPHAPQPLQQHSYPLQSESRVPQHSVSRSLGADSSAAVSSSVGLRQADESLQHHPKGDDSTTRNAVMSPSIESIQRLRGASSPQRSTTSSSSSLLSSGLQRANNLTANGGASRAVGNTSGQNDSQRLPAAVSTQPPLHASSATSTEPSNQQGPYSYYPMFDAQHPLRGPNHPVRQQSLSGYGHSQFGTIRRRQGTEATLASTFQSGILSRRPSHQQYQGPGGVSTGGQYQAPAFDQMSFRDGFADDGDMDGYGGDMEDWLGRMVDSRFDEMRERMDMLDQKLDAIMNALGISA</sequence>
<keyword evidence="2" id="KW-0812">Transmembrane</keyword>
<name>A0A9P6QMR2_9FUNG</name>
<feature type="transmembrane region" description="Helical" evidence="2">
    <location>
        <begin position="383"/>
        <end position="402"/>
    </location>
</feature>
<feature type="compositionally biased region" description="Low complexity" evidence="1">
    <location>
        <begin position="591"/>
        <end position="604"/>
    </location>
</feature>
<dbReference type="InterPro" id="IPR056337">
    <property type="entry name" value="LHD_YVC1"/>
</dbReference>
<dbReference type="AlphaFoldDB" id="A0A9P6QMR2"/>
<evidence type="ECO:0000313" key="5">
    <source>
        <dbReference type="EMBL" id="KAG0269288.1"/>
    </source>
</evidence>
<feature type="compositionally biased region" description="Low complexity" evidence="1">
    <location>
        <begin position="623"/>
        <end position="637"/>
    </location>
</feature>
<accession>A0A9P6QMR2</accession>
<feature type="transmembrane region" description="Helical" evidence="2">
    <location>
        <begin position="252"/>
        <end position="270"/>
    </location>
</feature>
<feature type="compositionally biased region" description="Basic and acidic residues" evidence="1">
    <location>
        <begin position="642"/>
        <end position="655"/>
    </location>
</feature>
<feature type="transmembrane region" description="Helical" evidence="2">
    <location>
        <begin position="529"/>
        <end position="549"/>
    </location>
</feature>
<dbReference type="Pfam" id="PF23317">
    <property type="entry name" value="YVC1_C"/>
    <property type="match status" value="1"/>
</dbReference>